<protein>
    <submittedName>
        <fullName evidence="10">CDI domain-containing protein</fullName>
    </submittedName>
</protein>
<gene>
    <name evidence="8" type="ORF">SBAD_LOCUS1090</name>
</gene>
<dbReference type="WBParaSite" id="SBAD_0000112201-mRNA-1">
    <property type="protein sequence ID" value="SBAD_0000112201-mRNA-1"/>
    <property type="gene ID" value="SBAD_0000112201"/>
</dbReference>
<keyword evidence="4" id="KW-0539">Nucleus</keyword>
<reference evidence="8 9" key="2">
    <citation type="submission" date="2018-11" db="EMBL/GenBank/DDBJ databases">
        <authorList>
            <consortium name="Pathogen Informatics"/>
        </authorList>
    </citation>
    <scope>NUCLEOTIDE SEQUENCE [LARGE SCALE GENOMIC DNA]</scope>
</reference>
<dbReference type="OrthoDB" id="6373236at2759"/>
<keyword evidence="5" id="KW-0131">Cell cycle</keyword>
<dbReference type="Proteomes" id="UP000270296">
    <property type="component" value="Unassembled WGS sequence"/>
</dbReference>
<dbReference type="Pfam" id="PF02234">
    <property type="entry name" value="CDI"/>
    <property type="match status" value="1"/>
</dbReference>
<comment type="subcellular location">
    <subcellularLocation>
        <location evidence="1">Nucleus</location>
    </subcellularLocation>
</comment>
<dbReference type="PANTHER" id="PTHR10265">
    <property type="entry name" value="CYCLIN-DEPENDENT KINASE INHIBITOR 1"/>
    <property type="match status" value="1"/>
</dbReference>
<dbReference type="GO" id="GO:0005634">
    <property type="term" value="C:nucleus"/>
    <property type="evidence" value="ECO:0007669"/>
    <property type="project" value="UniProtKB-SubCell"/>
</dbReference>
<feature type="region of interest" description="Disordered" evidence="6">
    <location>
        <begin position="145"/>
        <end position="196"/>
    </location>
</feature>
<name>A0A183IBU6_9BILA</name>
<feature type="compositionally biased region" description="Pro residues" evidence="6">
    <location>
        <begin position="156"/>
        <end position="170"/>
    </location>
</feature>
<accession>A0A183IBU6</accession>
<evidence type="ECO:0000256" key="6">
    <source>
        <dbReference type="SAM" id="MobiDB-lite"/>
    </source>
</evidence>
<evidence type="ECO:0000256" key="2">
    <source>
        <dbReference type="ARBA" id="ARBA00006726"/>
    </source>
</evidence>
<feature type="compositionally biased region" description="Low complexity" evidence="6">
    <location>
        <begin position="171"/>
        <end position="196"/>
    </location>
</feature>
<evidence type="ECO:0000256" key="1">
    <source>
        <dbReference type="ARBA" id="ARBA00004123"/>
    </source>
</evidence>
<dbReference type="Gene3D" id="4.10.365.10">
    <property type="entry name" value="p27"/>
    <property type="match status" value="1"/>
</dbReference>
<evidence type="ECO:0000313" key="8">
    <source>
        <dbReference type="EMBL" id="VDO93168.1"/>
    </source>
</evidence>
<dbReference type="InterPro" id="IPR003175">
    <property type="entry name" value="CDI_dom"/>
</dbReference>
<dbReference type="PANTHER" id="PTHR10265:SF45">
    <property type="entry name" value="DACAPO"/>
    <property type="match status" value="1"/>
</dbReference>
<organism evidence="10">
    <name type="scientific">Soboliphyme baturini</name>
    <dbReference type="NCBI Taxonomy" id="241478"/>
    <lineage>
        <taxon>Eukaryota</taxon>
        <taxon>Metazoa</taxon>
        <taxon>Ecdysozoa</taxon>
        <taxon>Nematoda</taxon>
        <taxon>Enoplea</taxon>
        <taxon>Dorylaimia</taxon>
        <taxon>Dioctophymatida</taxon>
        <taxon>Dioctophymatoidea</taxon>
        <taxon>Soboliphymatidae</taxon>
        <taxon>Soboliphyme</taxon>
    </lineage>
</organism>
<evidence type="ECO:0000259" key="7">
    <source>
        <dbReference type="Pfam" id="PF02234"/>
    </source>
</evidence>
<dbReference type="AlphaFoldDB" id="A0A183IBU6"/>
<evidence type="ECO:0000256" key="3">
    <source>
        <dbReference type="ARBA" id="ARBA00023013"/>
    </source>
</evidence>
<proteinExistence type="inferred from homology"/>
<dbReference type="GO" id="GO:0051726">
    <property type="term" value="P:regulation of cell cycle"/>
    <property type="evidence" value="ECO:0007669"/>
    <property type="project" value="InterPro"/>
</dbReference>
<reference evidence="10" key="1">
    <citation type="submission" date="2016-06" db="UniProtKB">
        <authorList>
            <consortium name="WormBaseParasite"/>
        </authorList>
    </citation>
    <scope>IDENTIFICATION</scope>
</reference>
<evidence type="ECO:0000256" key="5">
    <source>
        <dbReference type="ARBA" id="ARBA00023306"/>
    </source>
</evidence>
<feature type="domain" description="Cyclin-dependent kinase inhibitor" evidence="7">
    <location>
        <begin position="101"/>
        <end position="125"/>
    </location>
</feature>
<keyword evidence="3" id="KW-0649">Protein kinase inhibitor</keyword>
<sequence length="368" mass="40460">MQLSVCGAGSGGSGSELWTTATSTAAGTAATSATDDLCQRRRVVSVRRNLFGSNDELVVGQKENEKAMTKKKNGDVEHHDESEKFPWIEEVVRRSSVEVLKQCRQWCFDFVNDRPMTDGDYEWIKLSVGQVPSYYACSTPIDRRPRAHVRRRSQPSCPPHPISVPLPLPTPVSTSSSLSQSPCMTEPSTSTAAAPNSSADILQNLAVSFERTPYGKGGKCRYSTTTSAFPSLSSARTIRQTHLTDFFTVRKRPLNLDKLSASSDDSGDCMYASYDASDYSRSVKIVEDAGGQWPLPQIQKFVHRRSLANAKVAAIMFVSAASGGAPVLARRRRSMTRIIGAVFTRNFAKRTALSPRCLLEKHDADWLI</sequence>
<comment type="similarity">
    <text evidence="2">Belongs to the CDI family.</text>
</comment>
<keyword evidence="9" id="KW-1185">Reference proteome</keyword>
<evidence type="ECO:0000313" key="9">
    <source>
        <dbReference type="Proteomes" id="UP000270296"/>
    </source>
</evidence>
<dbReference type="InterPro" id="IPR044898">
    <property type="entry name" value="CDI_dom_sf"/>
</dbReference>
<evidence type="ECO:0000313" key="10">
    <source>
        <dbReference type="WBParaSite" id="SBAD_0000112201-mRNA-1"/>
    </source>
</evidence>
<dbReference type="GO" id="GO:0004861">
    <property type="term" value="F:cyclin-dependent protein serine/threonine kinase inhibitor activity"/>
    <property type="evidence" value="ECO:0007669"/>
    <property type="project" value="InterPro"/>
</dbReference>
<dbReference type="EMBL" id="UZAM01006706">
    <property type="protein sequence ID" value="VDO93168.1"/>
    <property type="molecule type" value="Genomic_DNA"/>
</dbReference>
<evidence type="ECO:0000256" key="4">
    <source>
        <dbReference type="ARBA" id="ARBA00023242"/>
    </source>
</evidence>